<comment type="caution">
    <text evidence="2">The sequence shown here is derived from an EMBL/GenBank/DDBJ whole genome shotgun (WGS) entry which is preliminary data.</text>
</comment>
<protein>
    <submittedName>
        <fullName evidence="2">Uncharacterized protein</fullName>
    </submittedName>
</protein>
<dbReference type="OrthoDB" id="3050608at2759"/>
<feature type="compositionally biased region" description="Low complexity" evidence="1">
    <location>
        <begin position="235"/>
        <end position="246"/>
    </location>
</feature>
<organism evidence="2 3">
    <name type="scientific">Rhodotorula mucilaginosa</name>
    <name type="common">Yeast</name>
    <name type="synonym">Rhodotorula rubra</name>
    <dbReference type="NCBI Taxonomy" id="5537"/>
    <lineage>
        <taxon>Eukaryota</taxon>
        <taxon>Fungi</taxon>
        <taxon>Dikarya</taxon>
        <taxon>Basidiomycota</taxon>
        <taxon>Pucciniomycotina</taxon>
        <taxon>Microbotryomycetes</taxon>
        <taxon>Sporidiobolales</taxon>
        <taxon>Sporidiobolaceae</taxon>
        <taxon>Rhodotorula</taxon>
    </lineage>
</organism>
<name>A0A9P7B8P6_RHOMI</name>
<evidence type="ECO:0000313" key="2">
    <source>
        <dbReference type="EMBL" id="KAG0666693.1"/>
    </source>
</evidence>
<dbReference type="Proteomes" id="UP000777482">
    <property type="component" value="Unassembled WGS sequence"/>
</dbReference>
<evidence type="ECO:0000256" key="1">
    <source>
        <dbReference type="SAM" id="MobiDB-lite"/>
    </source>
</evidence>
<gene>
    <name evidence="2" type="ORF">C6P46_004360</name>
</gene>
<accession>A0A9P7B8P6</accession>
<feature type="region of interest" description="Disordered" evidence="1">
    <location>
        <begin position="218"/>
        <end position="254"/>
    </location>
</feature>
<proteinExistence type="predicted"/>
<keyword evidence="3" id="KW-1185">Reference proteome</keyword>
<sequence length="328" mass="35619">MREVGRVEHGSELGQRNRGRQWRSPPLSLQDSHRTERGAPPPPQVYGAARVRSGIPGQERRLRRPDKTPACEIVELRNVARSLGRSTAQNSVRRRSPLAVAPHSTLIIRRMMLDKPGVSRDAGALDFPPKNFVASVYPAAPLHVKFFSYFWRNLTLPVTCDTVYLGLQAERIIHISASSLCSNARHRSRAGRSEEANFGPSIPRLVLQVTTGLLILPLTPSTTTPTHESKTNMNAGTAPAGQPATTGGHGGDALDKGVAQALNKSGHGGQSASTIEKSAFASMPYGDWISDQVLTDIESRPPTVSDGIRTAFRKLTGKDVPVKDQQYS</sequence>
<dbReference type="EMBL" id="PUHQ01000004">
    <property type="protein sequence ID" value="KAG0666693.1"/>
    <property type="molecule type" value="Genomic_DNA"/>
</dbReference>
<dbReference type="AlphaFoldDB" id="A0A9P7B8P6"/>
<evidence type="ECO:0000313" key="3">
    <source>
        <dbReference type="Proteomes" id="UP000777482"/>
    </source>
</evidence>
<reference evidence="2 3" key="1">
    <citation type="submission" date="2020-11" db="EMBL/GenBank/DDBJ databases">
        <title>Kefir isolates.</title>
        <authorList>
            <person name="Marcisauskas S."/>
            <person name="Kim Y."/>
            <person name="Blasche S."/>
        </authorList>
    </citation>
    <scope>NUCLEOTIDE SEQUENCE [LARGE SCALE GENOMIC DNA]</scope>
    <source>
        <strain evidence="2 3">KR</strain>
    </source>
</reference>
<feature type="region of interest" description="Disordered" evidence="1">
    <location>
        <begin position="1"/>
        <end position="68"/>
    </location>
</feature>
<feature type="compositionally biased region" description="Basic and acidic residues" evidence="1">
    <location>
        <begin position="1"/>
        <end position="11"/>
    </location>
</feature>